<keyword evidence="1" id="KW-0732">Signal</keyword>
<proteinExistence type="predicted"/>
<accession>A0A7W7KD94</accession>
<organism evidence="2 3">
    <name type="scientific">Novosphingobium chloroacetimidivorans</name>
    <dbReference type="NCBI Taxonomy" id="1428314"/>
    <lineage>
        <taxon>Bacteria</taxon>
        <taxon>Pseudomonadati</taxon>
        <taxon>Pseudomonadota</taxon>
        <taxon>Alphaproteobacteria</taxon>
        <taxon>Sphingomonadales</taxon>
        <taxon>Sphingomonadaceae</taxon>
        <taxon>Novosphingobium</taxon>
    </lineage>
</organism>
<dbReference type="AlphaFoldDB" id="A0A7W7KD94"/>
<evidence type="ECO:0000256" key="1">
    <source>
        <dbReference type="SAM" id="SignalP"/>
    </source>
</evidence>
<feature type="chain" id="PRO_5030510590" evidence="1">
    <location>
        <begin position="33"/>
        <end position="154"/>
    </location>
</feature>
<sequence length="154" mass="15385">MVDVRCALSVAKWLGTTCVSVIALFHANAALAACLNTSGAVVCDTSRSNPSDPIAGFDIVLLPGAQVKQLDDPYAGASVPRTFDTVTLYTGGRLVTRDTSLITNFFPGASSVNVGAGGSAQIDGGVPHGGTIGIGLRLGANASLIVGTTGAAHS</sequence>
<feature type="signal peptide" evidence="1">
    <location>
        <begin position="1"/>
        <end position="32"/>
    </location>
</feature>
<reference evidence="2 3" key="1">
    <citation type="submission" date="2020-08" db="EMBL/GenBank/DDBJ databases">
        <title>Functional genomics of gut bacteria from endangered species of beetles.</title>
        <authorList>
            <person name="Carlos-Shanley C."/>
        </authorList>
    </citation>
    <scope>NUCLEOTIDE SEQUENCE [LARGE SCALE GENOMIC DNA]</scope>
    <source>
        <strain evidence="2 3">S00245</strain>
    </source>
</reference>
<protein>
    <submittedName>
        <fullName evidence="2">Uncharacterized protein</fullName>
    </submittedName>
</protein>
<dbReference type="PROSITE" id="PS51257">
    <property type="entry name" value="PROKAR_LIPOPROTEIN"/>
    <property type="match status" value="1"/>
</dbReference>
<name>A0A7W7KD94_9SPHN</name>
<dbReference type="Proteomes" id="UP000555448">
    <property type="component" value="Unassembled WGS sequence"/>
</dbReference>
<gene>
    <name evidence="2" type="ORF">HNO88_003698</name>
</gene>
<dbReference type="EMBL" id="JACHLR010000020">
    <property type="protein sequence ID" value="MBB4860355.1"/>
    <property type="molecule type" value="Genomic_DNA"/>
</dbReference>
<comment type="caution">
    <text evidence="2">The sequence shown here is derived from an EMBL/GenBank/DDBJ whole genome shotgun (WGS) entry which is preliminary data.</text>
</comment>
<evidence type="ECO:0000313" key="3">
    <source>
        <dbReference type="Proteomes" id="UP000555448"/>
    </source>
</evidence>
<evidence type="ECO:0000313" key="2">
    <source>
        <dbReference type="EMBL" id="MBB4860355.1"/>
    </source>
</evidence>
<keyword evidence="3" id="KW-1185">Reference proteome</keyword>